<proteinExistence type="predicted"/>
<evidence type="ECO:0000313" key="2">
    <source>
        <dbReference type="EMBL" id="MBU3851622.1"/>
    </source>
</evidence>
<evidence type="ECO:0000313" key="3">
    <source>
        <dbReference type="Proteomes" id="UP000777303"/>
    </source>
</evidence>
<organism evidence="2 3">
    <name type="scientific">Candidatus Paralactobacillus gallistercoris</name>
    <dbReference type="NCBI Taxonomy" id="2838724"/>
    <lineage>
        <taxon>Bacteria</taxon>
        <taxon>Bacillati</taxon>
        <taxon>Bacillota</taxon>
        <taxon>Bacilli</taxon>
        <taxon>Lactobacillales</taxon>
        <taxon>Lactobacillaceae</taxon>
        <taxon>Lactobacillus</taxon>
    </lineage>
</organism>
<gene>
    <name evidence="2" type="ORF">H9901_02875</name>
</gene>
<dbReference type="EMBL" id="JAHLFS010000038">
    <property type="protein sequence ID" value="MBU3851622.1"/>
    <property type="molecule type" value="Genomic_DNA"/>
</dbReference>
<feature type="coiled-coil region" evidence="1">
    <location>
        <begin position="32"/>
        <end position="157"/>
    </location>
</feature>
<dbReference type="Proteomes" id="UP000777303">
    <property type="component" value="Unassembled WGS sequence"/>
</dbReference>
<reference evidence="2" key="1">
    <citation type="journal article" date="2021" name="PeerJ">
        <title>Extensive microbial diversity within the chicken gut microbiome revealed by metagenomics and culture.</title>
        <authorList>
            <person name="Gilroy R."/>
            <person name="Ravi A."/>
            <person name="Getino M."/>
            <person name="Pursley I."/>
            <person name="Horton D.L."/>
            <person name="Alikhan N.F."/>
            <person name="Baker D."/>
            <person name="Gharbi K."/>
            <person name="Hall N."/>
            <person name="Watson M."/>
            <person name="Adriaenssens E.M."/>
            <person name="Foster-Nyarko E."/>
            <person name="Jarju S."/>
            <person name="Secka A."/>
            <person name="Antonio M."/>
            <person name="Oren A."/>
            <person name="Chaudhuri R.R."/>
            <person name="La Ragione R."/>
            <person name="Hildebrand F."/>
            <person name="Pallen M.J."/>
        </authorList>
    </citation>
    <scope>NUCLEOTIDE SEQUENCE</scope>
    <source>
        <strain evidence="2">F6-6636</strain>
    </source>
</reference>
<dbReference type="AlphaFoldDB" id="A0A948TJM6"/>
<keyword evidence="1" id="KW-0175">Coiled coil</keyword>
<reference evidence="2" key="2">
    <citation type="submission" date="2021-04" db="EMBL/GenBank/DDBJ databases">
        <authorList>
            <person name="Gilroy R."/>
        </authorList>
    </citation>
    <scope>NUCLEOTIDE SEQUENCE</scope>
    <source>
        <strain evidence="2">F6-6636</strain>
    </source>
</reference>
<protein>
    <submittedName>
        <fullName evidence="2">Uncharacterized protein</fullName>
    </submittedName>
</protein>
<comment type="caution">
    <text evidence="2">The sequence shown here is derived from an EMBL/GenBank/DDBJ whole genome shotgun (WGS) entry which is preliminary data.</text>
</comment>
<accession>A0A948TJM6</accession>
<sequence length="222" mass="26029">MTKRHFKTLNSDQIKDALALIAQQFDELDPQITAASDKVNEVQEQLNDLAASTRPQQSDLLFQQAQHQLKLQQLLNRQKELDARITIYQNKIDDNEEKMVTDASNEVLKQHFAYEISMAQNMRDDLQKTLTQINEQVAQQKQQVQAVSDELAQLRQAGLAREQQQAQIKVELEHRIEQQQALVNLKSRLSKRQTYLKEQLHRLQNDEIVHFDFEKKHHDNKK</sequence>
<evidence type="ECO:0000256" key="1">
    <source>
        <dbReference type="SAM" id="Coils"/>
    </source>
</evidence>
<name>A0A948TJM6_9LACO</name>